<name>A0AA97LU99_9ACTN</name>
<dbReference type="RefSeq" id="WP_068692168.1">
    <property type="nucleotide sequence ID" value="NZ_CP063196.1"/>
</dbReference>
<dbReference type="EMBL" id="CP063196">
    <property type="protein sequence ID" value="UOE18180.1"/>
    <property type="molecule type" value="Genomic_DNA"/>
</dbReference>
<keyword evidence="2" id="KW-1185">Reference proteome</keyword>
<sequence length="98" mass="10491">MGTLSWITPHAPTTPAQAVAALHDHLSAAGLNRLYRASHRGVAVLSIRRGLTVWCVNGLFRWTDERGARLTHPAGDPEGASRRICDAVRGGRGLRSAA</sequence>
<reference evidence="1" key="1">
    <citation type="submission" date="2020-10" db="EMBL/GenBank/DDBJ databases">
        <title>De novo genome project of the cellulose decomposer Thermobifida halotolerans type strain.</title>
        <authorList>
            <person name="Nagy I."/>
            <person name="Horvath B."/>
            <person name="Kukolya J."/>
            <person name="Nagy I."/>
            <person name="Orsini M."/>
        </authorList>
    </citation>
    <scope>NUCLEOTIDE SEQUENCE</scope>
    <source>
        <strain evidence="1">DSM 44931</strain>
    </source>
</reference>
<protein>
    <submittedName>
        <fullName evidence="1">Uncharacterized protein</fullName>
    </submittedName>
</protein>
<accession>A0AA97LU99</accession>
<evidence type="ECO:0000313" key="1">
    <source>
        <dbReference type="EMBL" id="UOE18180.1"/>
    </source>
</evidence>
<gene>
    <name evidence="1" type="ORF">NI17_015155</name>
</gene>
<dbReference type="KEGG" id="thao:NI17_015155"/>
<proteinExistence type="predicted"/>
<evidence type="ECO:0000313" key="2">
    <source>
        <dbReference type="Proteomes" id="UP000265719"/>
    </source>
</evidence>
<organism evidence="1 2">
    <name type="scientific">Thermobifida halotolerans</name>
    <dbReference type="NCBI Taxonomy" id="483545"/>
    <lineage>
        <taxon>Bacteria</taxon>
        <taxon>Bacillati</taxon>
        <taxon>Actinomycetota</taxon>
        <taxon>Actinomycetes</taxon>
        <taxon>Streptosporangiales</taxon>
        <taxon>Nocardiopsidaceae</taxon>
        <taxon>Thermobifida</taxon>
    </lineage>
</organism>
<dbReference type="Proteomes" id="UP000265719">
    <property type="component" value="Chromosome"/>
</dbReference>
<dbReference type="AlphaFoldDB" id="A0AA97LU99"/>